<proteinExistence type="predicted"/>
<feature type="transmembrane region" description="Helical" evidence="1">
    <location>
        <begin position="95"/>
        <end position="116"/>
    </location>
</feature>
<evidence type="ECO:0000313" key="3">
    <source>
        <dbReference type="Proteomes" id="UP000597762"/>
    </source>
</evidence>
<reference evidence="2" key="1">
    <citation type="submission" date="2021-01" db="EMBL/GenBank/DDBJ databases">
        <authorList>
            <person name="Li R."/>
            <person name="Bekaert M."/>
        </authorList>
    </citation>
    <scope>NUCLEOTIDE SEQUENCE</scope>
    <source>
        <strain evidence="2">Farmed</strain>
    </source>
</reference>
<organism evidence="2 3">
    <name type="scientific">Acanthosepion pharaonis</name>
    <name type="common">Pharaoh cuttlefish</name>
    <name type="synonym">Sepia pharaonis</name>
    <dbReference type="NCBI Taxonomy" id="158019"/>
    <lineage>
        <taxon>Eukaryota</taxon>
        <taxon>Metazoa</taxon>
        <taxon>Spiralia</taxon>
        <taxon>Lophotrochozoa</taxon>
        <taxon>Mollusca</taxon>
        <taxon>Cephalopoda</taxon>
        <taxon>Coleoidea</taxon>
        <taxon>Decapodiformes</taxon>
        <taxon>Sepiida</taxon>
        <taxon>Sepiina</taxon>
        <taxon>Sepiidae</taxon>
        <taxon>Acanthosepion</taxon>
    </lineage>
</organism>
<accession>A0A812AL37</accession>
<keyword evidence="1" id="KW-0812">Transmembrane</keyword>
<sequence length="150" mass="17081">MAGRRKWTKRKDSERSVPKAIIKCFALAFYSRRSISSDNFFSQANSFQAIARLLYFLLATFFFYPSFLSASLAGIHSFTTDILSSTLYTTDQNSHAFFLPPSFFISPLSLPLHIFLSSSHCHLSVLLSQSIREILISIRIITLRVLLSIF</sequence>
<feature type="transmembrane region" description="Helical" evidence="1">
    <location>
        <begin position="53"/>
        <end position="75"/>
    </location>
</feature>
<comment type="caution">
    <text evidence="2">The sequence shown here is derived from an EMBL/GenBank/DDBJ whole genome shotgun (WGS) entry which is preliminary data.</text>
</comment>
<protein>
    <submittedName>
        <fullName evidence="2">Uncharacterized protein</fullName>
    </submittedName>
</protein>
<keyword evidence="1" id="KW-1133">Transmembrane helix</keyword>
<dbReference type="EMBL" id="CAHIKZ030000066">
    <property type="protein sequence ID" value="CAE1148274.1"/>
    <property type="molecule type" value="Genomic_DNA"/>
</dbReference>
<dbReference type="AlphaFoldDB" id="A0A812AL37"/>
<evidence type="ECO:0000313" key="2">
    <source>
        <dbReference type="EMBL" id="CAE1148274.1"/>
    </source>
</evidence>
<gene>
    <name evidence="2" type="ORF">SPHA_2401</name>
</gene>
<keyword evidence="3" id="KW-1185">Reference proteome</keyword>
<dbReference type="Proteomes" id="UP000597762">
    <property type="component" value="Unassembled WGS sequence"/>
</dbReference>
<evidence type="ECO:0000256" key="1">
    <source>
        <dbReference type="SAM" id="Phobius"/>
    </source>
</evidence>
<keyword evidence="1" id="KW-0472">Membrane</keyword>
<name>A0A812AL37_ACAPH</name>